<dbReference type="Proteomes" id="UP000228987">
    <property type="component" value="Unassembled WGS sequence"/>
</dbReference>
<proteinExistence type="predicted"/>
<evidence type="ECO:0000313" key="1">
    <source>
        <dbReference type="EMBL" id="PCJ40205.1"/>
    </source>
</evidence>
<name>A0A2A5C9E7_9GAMM</name>
<gene>
    <name evidence="1" type="ORF">COA71_11905</name>
</gene>
<protein>
    <submittedName>
        <fullName evidence="1">Uncharacterized protein</fullName>
    </submittedName>
</protein>
<organism evidence="1 2">
    <name type="scientific">SAR86 cluster bacterium</name>
    <dbReference type="NCBI Taxonomy" id="2030880"/>
    <lineage>
        <taxon>Bacteria</taxon>
        <taxon>Pseudomonadati</taxon>
        <taxon>Pseudomonadota</taxon>
        <taxon>Gammaproteobacteria</taxon>
        <taxon>SAR86 cluster</taxon>
    </lineage>
</organism>
<sequence length="175" mass="19389">MFSLQEAALGHAISAEKLIEGGADFLNNNEPAIPVFINLLLQSIEITFKAFATQTELATDRELRSREITRNGHGLNEIASLIDGRINDNTIIDLLLPRQGFAVSNSILNAMIYGQKFHPTRESYCSRNIIYAQFDLGELQVIGGVLEWALAIKQAAQNIDRAVAIYNQQVCIQNS</sequence>
<dbReference type="AlphaFoldDB" id="A0A2A5C9E7"/>
<reference evidence="2" key="1">
    <citation type="submission" date="2017-08" db="EMBL/GenBank/DDBJ databases">
        <title>A dynamic microbial community with high functional redundancy inhabits the cold, oxic subseafloor aquifer.</title>
        <authorList>
            <person name="Tully B.J."/>
            <person name="Wheat C.G."/>
            <person name="Glazer B.T."/>
            <person name="Huber J.A."/>
        </authorList>
    </citation>
    <scope>NUCLEOTIDE SEQUENCE [LARGE SCALE GENOMIC DNA]</scope>
</reference>
<evidence type="ECO:0000313" key="2">
    <source>
        <dbReference type="Proteomes" id="UP000228987"/>
    </source>
</evidence>
<dbReference type="EMBL" id="NVWI01000010">
    <property type="protein sequence ID" value="PCJ40205.1"/>
    <property type="molecule type" value="Genomic_DNA"/>
</dbReference>
<accession>A0A2A5C9E7</accession>
<comment type="caution">
    <text evidence="1">The sequence shown here is derived from an EMBL/GenBank/DDBJ whole genome shotgun (WGS) entry which is preliminary data.</text>
</comment>